<evidence type="ECO:0000313" key="4">
    <source>
        <dbReference type="WBParaSite" id="Gr19_v10_g8883.t1"/>
    </source>
</evidence>
<dbReference type="GO" id="GO:0006888">
    <property type="term" value="P:endoplasmic reticulum to Golgi vesicle-mediated transport"/>
    <property type="evidence" value="ECO:0007669"/>
    <property type="project" value="TreeGrafter"/>
</dbReference>
<dbReference type="GO" id="GO:0005802">
    <property type="term" value="C:trans-Golgi network"/>
    <property type="evidence" value="ECO:0007669"/>
    <property type="project" value="TreeGrafter"/>
</dbReference>
<comment type="similarity">
    <text evidence="2">Belongs to the TRAPP small subunits family. BET3 subfamily.</text>
</comment>
<dbReference type="CDD" id="cd14944">
    <property type="entry name" value="TRAPPC6A_Trs33"/>
    <property type="match status" value="1"/>
</dbReference>
<protein>
    <submittedName>
        <fullName evidence="4">Trafficking protein particle complex subunit 6B</fullName>
    </submittedName>
</protein>
<dbReference type="AlphaFoldDB" id="A0A914IA11"/>
<dbReference type="Proteomes" id="UP000887572">
    <property type="component" value="Unplaced"/>
</dbReference>
<dbReference type="PANTHER" id="PTHR12817">
    <property type="entry name" value="TRAFFICKING PROTEIN PARTICLE COMPLEX SUBUNIT 6B"/>
    <property type="match status" value="1"/>
</dbReference>
<name>A0A914IA11_GLORO</name>
<dbReference type="GO" id="GO:0030008">
    <property type="term" value="C:TRAPP complex"/>
    <property type="evidence" value="ECO:0007669"/>
    <property type="project" value="TreeGrafter"/>
</dbReference>
<sequence length="212" mass="24365">MEALWLWPKYAMISSLGNLLPNVDFPFVYLHNEMVKYFQERDKRMEEQRQMWMQKLKHLSDGGTGELLEGLDAQMMSDRIFAQRNAVTRLESSGFRVGYVLAERFSKDLPRFSNELDKMKFICKEFWASTFGKGVDKLSTNHQGIYIIQDNKFHTVVSFSEGTQYLADSIPYLAFPAGIVRGALESLGLLATVTVQVEKMPVVKFSIQLEKT</sequence>
<dbReference type="InterPro" id="IPR007194">
    <property type="entry name" value="TRAPP_component"/>
</dbReference>
<evidence type="ECO:0000313" key="3">
    <source>
        <dbReference type="Proteomes" id="UP000887572"/>
    </source>
</evidence>
<dbReference type="PANTHER" id="PTHR12817:SF0">
    <property type="entry name" value="GEO08327P1"/>
    <property type="match status" value="1"/>
</dbReference>
<dbReference type="SUPFAM" id="SSF111126">
    <property type="entry name" value="Ligand-binding domain in the NO signalling and Golgi transport"/>
    <property type="match status" value="1"/>
</dbReference>
<accession>A0A914IA11</accession>
<dbReference type="WBParaSite" id="Gr19_v10_g8883.t1">
    <property type="protein sequence ID" value="Gr19_v10_g8883.t1"/>
    <property type="gene ID" value="Gr19_v10_g8883"/>
</dbReference>
<keyword evidence="3" id="KW-1185">Reference proteome</keyword>
<reference evidence="4" key="1">
    <citation type="submission" date="2022-11" db="UniProtKB">
        <authorList>
            <consortium name="WormBaseParasite"/>
        </authorList>
    </citation>
    <scope>IDENTIFICATION</scope>
</reference>
<dbReference type="GO" id="GO:0005801">
    <property type="term" value="C:cis-Golgi network"/>
    <property type="evidence" value="ECO:0007669"/>
    <property type="project" value="TreeGrafter"/>
</dbReference>
<evidence type="ECO:0000256" key="1">
    <source>
        <dbReference type="ARBA" id="ARBA00004222"/>
    </source>
</evidence>
<evidence type="ECO:0000256" key="2">
    <source>
        <dbReference type="ARBA" id="ARBA00006218"/>
    </source>
</evidence>
<dbReference type="Pfam" id="PF04051">
    <property type="entry name" value="TRAPP"/>
    <property type="match status" value="1"/>
</dbReference>
<organism evidence="3 4">
    <name type="scientific">Globodera rostochiensis</name>
    <name type="common">Golden nematode worm</name>
    <name type="synonym">Heterodera rostochiensis</name>
    <dbReference type="NCBI Taxonomy" id="31243"/>
    <lineage>
        <taxon>Eukaryota</taxon>
        <taxon>Metazoa</taxon>
        <taxon>Ecdysozoa</taxon>
        <taxon>Nematoda</taxon>
        <taxon>Chromadorea</taxon>
        <taxon>Rhabditida</taxon>
        <taxon>Tylenchina</taxon>
        <taxon>Tylenchomorpha</taxon>
        <taxon>Tylenchoidea</taxon>
        <taxon>Heteroderidae</taxon>
        <taxon>Heteroderinae</taxon>
        <taxon>Globodera</taxon>
    </lineage>
</organism>
<comment type="subcellular location">
    <subcellularLocation>
        <location evidence="1">Golgi apparatus</location>
        <location evidence="1">cis-Golgi network</location>
    </subcellularLocation>
</comment>
<dbReference type="InterPro" id="IPR024096">
    <property type="entry name" value="NO_sig/Golgi_transp_ligand-bd"/>
</dbReference>
<proteinExistence type="inferred from homology"/>
<dbReference type="Gene3D" id="3.30.1380.20">
    <property type="entry name" value="Trafficking protein particle complex subunit 3"/>
    <property type="match status" value="1"/>
</dbReference>
<dbReference type="InterPro" id="IPR037992">
    <property type="entry name" value="TRAPPC6/Trs33"/>
</dbReference>